<proteinExistence type="predicted"/>
<dbReference type="Proteomes" id="UP000733379">
    <property type="component" value="Unassembled WGS sequence"/>
</dbReference>
<protein>
    <recommendedName>
        <fullName evidence="3">Asp23/Gls24 family envelope stress response protein</fullName>
    </recommendedName>
</protein>
<name>A0ABS6AWM9_9NOCA</name>
<organism evidence="1 2">
    <name type="scientific">Nocardia albiluteola</name>
    <dbReference type="NCBI Taxonomy" id="2842303"/>
    <lineage>
        <taxon>Bacteria</taxon>
        <taxon>Bacillati</taxon>
        <taxon>Actinomycetota</taxon>
        <taxon>Actinomycetes</taxon>
        <taxon>Mycobacteriales</taxon>
        <taxon>Nocardiaceae</taxon>
        <taxon>Nocardia</taxon>
    </lineage>
</organism>
<comment type="caution">
    <text evidence="1">The sequence shown here is derived from an EMBL/GenBank/DDBJ whole genome shotgun (WGS) entry which is preliminary data.</text>
</comment>
<gene>
    <name evidence="1" type="ORF">KO481_10485</name>
</gene>
<dbReference type="RefSeq" id="WP_215916862.1">
    <property type="nucleotide sequence ID" value="NZ_JAHKNI010000003.1"/>
</dbReference>
<sequence length="102" mass="10669">MTNATLSPPAIHRSVGTRLRGGGVITSVQDMVRALPAPILPGDTVRAATVGDLASVHVIDSRTVAVVARRDRHIQPIVARIAQHLPGLDVTVIRSAITVSIA</sequence>
<accession>A0ABS6AWM9</accession>
<evidence type="ECO:0000313" key="1">
    <source>
        <dbReference type="EMBL" id="MBU3061950.1"/>
    </source>
</evidence>
<keyword evidence="2" id="KW-1185">Reference proteome</keyword>
<dbReference type="EMBL" id="JAHKNI010000003">
    <property type="protein sequence ID" value="MBU3061950.1"/>
    <property type="molecule type" value="Genomic_DNA"/>
</dbReference>
<evidence type="ECO:0008006" key="3">
    <source>
        <dbReference type="Google" id="ProtNLM"/>
    </source>
</evidence>
<reference evidence="1 2" key="1">
    <citation type="submission" date="2021-06" db="EMBL/GenBank/DDBJ databases">
        <title>Actinomycetes sequencing.</title>
        <authorList>
            <person name="Shan Q."/>
        </authorList>
    </citation>
    <scope>NUCLEOTIDE SEQUENCE [LARGE SCALE GENOMIC DNA]</scope>
    <source>
        <strain evidence="1 2">NEAU-G5</strain>
    </source>
</reference>
<evidence type="ECO:0000313" key="2">
    <source>
        <dbReference type="Proteomes" id="UP000733379"/>
    </source>
</evidence>